<dbReference type="AlphaFoldDB" id="A0A919BCQ5"/>
<dbReference type="NCBIfam" id="TIGR01509">
    <property type="entry name" value="HAD-SF-IA-v3"/>
    <property type="match status" value="1"/>
</dbReference>
<proteinExistence type="predicted"/>
<name>A0A919BCQ5_9GAMM</name>
<keyword evidence="2" id="KW-1185">Reference proteome</keyword>
<dbReference type="InterPro" id="IPR041492">
    <property type="entry name" value="HAD_2"/>
</dbReference>
<reference evidence="1" key="2">
    <citation type="submission" date="2020-09" db="EMBL/GenBank/DDBJ databases">
        <authorList>
            <person name="Sun Q."/>
            <person name="Kim S."/>
        </authorList>
    </citation>
    <scope>NUCLEOTIDE SEQUENCE</scope>
    <source>
        <strain evidence="1">KCTC 42731</strain>
    </source>
</reference>
<dbReference type="SFLD" id="SFLDG01129">
    <property type="entry name" value="C1.5:_HAD__Beta-PGM__Phosphata"/>
    <property type="match status" value="1"/>
</dbReference>
<protein>
    <submittedName>
        <fullName evidence="1">Haloacid dehalogenase</fullName>
    </submittedName>
</protein>
<dbReference type="EMBL" id="BNCK01000001">
    <property type="protein sequence ID" value="GHF79323.1"/>
    <property type="molecule type" value="Genomic_DNA"/>
</dbReference>
<comment type="caution">
    <text evidence="1">The sequence shown here is derived from an EMBL/GenBank/DDBJ whole genome shotgun (WGS) entry which is preliminary data.</text>
</comment>
<dbReference type="NCBIfam" id="TIGR01549">
    <property type="entry name" value="HAD-SF-IA-v1"/>
    <property type="match status" value="1"/>
</dbReference>
<dbReference type="PANTHER" id="PTHR43481:SF4">
    <property type="entry name" value="GLYCEROL-1-PHOSPHATE PHOSPHOHYDROLASE 1-RELATED"/>
    <property type="match status" value="1"/>
</dbReference>
<dbReference type="Gene3D" id="3.40.50.1000">
    <property type="entry name" value="HAD superfamily/HAD-like"/>
    <property type="match status" value="1"/>
</dbReference>
<dbReference type="SUPFAM" id="SSF56784">
    <property type="entry name" value="HAD-like"/>
    <property type="match status" value="1"/>
</dbReference>
<organism evidence="1 2">
    <name type="scientific">Thalassotalea marina</name>
    <dbReference type="NCBI Taxonomy" id="1673741"/>
    <lineage>
        <taxon>Bacteria</taxon>
        <taxon>Pseudomonadati</taxon>
        <taxon>Pseudomonadota</taxon>
        <taxon>Gammaproteobacteria</taxon>
        <taxon>Alteromonadales</taxon>
        <taxon>Colwelliaceae</taxon>
        <taxon>Thalassotalea</taxon>
    </lineage>
</organism>
<dbReference type="InterPro" id="IPR023214">
    <property type="entry name" value="HAD_sf"/>
</dbReference>
<dbReference type="InterPro" id="IPR051806">
    <property type="entry name" value="HAD-like_SPP"/>
</dbReference>
<sequence>MIDFLKYQALIFDMDGTLVDSSEAERRAFSIWCNHHQLDLETVLRATRGTQLKDCLHEFAPHLDPVKEFQSLNELEQTEISEIKEIEAASQFLTLVEHLNLPWGIATSATLPLATKRLNAAEIKIPDILVTAEQIEKGKPDPSHFAEAAKQLKAAPSRCLAFEDSINGINSALSAGCDVVIIGNDNIDYPKHKNIKAQFTSYLPLISQLKEQFHV</sequence>
<evidence type="ECO:0000313" key="1">
    <source>
        <dbReference type="EMBL" id="GHF79323.1"/>
    </source>
</evidence>
<dbReference type="Pfam" id="PF13419">
    <property type="entry name" value="HAD_2"/>
    <property type="match status" value="1"/>
</dbReference>
<dbReference type="GO" id="GO:0050308">
    <property type="term" value="F:sugar-phosphatase activity"/>
    <property type="evidence" value="ECO:0007669"/>
    <property type="project" value="TreeGrafter"/>
</dbReference>
<reference evidence="1" key="1">
    <citation type="journal article" date="2014" name="Int. J. Syst. Evol. Microbiol.">
        <title>Complete genome sequence of Corynebacterium casei LMG S-19264T (=DSM 44701T), isolated from a smear-ripened cheese.</title>
        <authorList>
            <consortium name="US DOE Joint Genome Institute (JGI-PGF)"/>
            <person name="Walter F."/>
            <person name="Albersmeier A."/>
            <person name="Kalinowski J."/>
            <person name="Ruckert C."/>
        </authorList>
    </citation>
    <scope>NUCLEOTIDE SEQUENCE</scope>
    <source>
        <strain evidence="1">KCTC 42731</strain>
    </source>
</reference>
<dbReference type="RefSeq" id="WP_189766958.1">
    <property type="nucleotide sequence ID" value="NZ_BNCK01000001.1"/>
</dbReference>
<dbReference type="InterPro" id="IPR006439">
    <property type="entry name" value="HAD-SF_hydro_IA"/>
</dbReference>
<dbReference type="PANTHER" id="PTHR43481">
    <property type="entry name" value="FRUCTOSE-1-PHOSPHATE PHOSPHATASE"/>
    <property type="match status" value="1"/>
</dbReference>
<dbReference type="Gene3D" id="1.10.150.240">
    <property type="entry name" value="Putative phosphatase, domain 2"/>
    <property type="match status" value="1"/>
</dbReference>
<dbReference type="InterPro" id="IPR036412">
    <property type="entry name" value="HAD-like_sf"/>
</dbReference>
<gene>
    <name evidence="1" type="ORF">GCM10017161_03120</name>
</gene>
<dbReference type="InterPro" id="IPR023198">
    <property type="entry name" value="PGP-like_dom2"/>
</dbReference>
<dbReference type="SFLD" id="SFLDS00003">
    <property type="entry name" value="Haloacid_Dehalogenase"/>
    <property type="match status" value="1"/>
</dbReference>
<dbReference type="Proteomes" id="UP000623842">
    <property type="component" value="Unassembled WGS sequence"/>
</dbReference>
<accession>A0A919BCQ5</accession>
<evidence type="ECO:0000313" key="2">
    <source>
        <dbReference type="Proteomes" id="UP000623842"/>
    </source>
</evidence>